<comment type="caution">
    <text evidence="4">The sequence shown here is derived from an EMBL/GenBank/DDBJ whole genome shotgun (WGS) entry which is preliminary data.</text>
</comment>
<proteinExistence type="predicted"/>
<keyword evidence="2" id="KW-0472">Membrane</keyword>
<dbReference type="Pfam" id="PF01381">
    <property type="entry name" value="HTH_3"/>
    <property type="match status" value="1"/>
</dbReference>
<dbReference type="RefSeq" id="WP_226384491.1">
    <property type="nucleotide sequence ID" value="NZ_JADCKA010000001.1"/>
</dbReference>
<dbReference type="InterPro" id="IPR001387">
    <property type="entry name" value="Cro/C1-type_HTH"/>
</dbReference>
<dbReference type="EMBL" id="JADCKA010000001">
    <property type="protein sequence ID" value="MBE5034826.1"/>
    <property type="molecule type" value="Genomic_DNA"/>
</dbReference>
<dbReference type="Gene3D" id="1.10.260.40">
    <property type="entry name" value="lambda repressor-like DNA-binding domains"/>
    <property type="match status" value="1"/>
</dbReference>
<accession>A0ABR9QVC7</accession>
<keyword evidence="2" id="KW-0812">Transmembrane</keyword>
<dbReference type="InterPro" id="IPR010982">
    <property type="entry name" value="Lambda_DNA-bd_dom_sf"/>
</dbReference>
<evidence type="ECO:0000259" key="3">
    <source>
        <dbReference type="PROSITE" id="PS50943"/>
    </source>
</evidence>
<reference evidence="4 5" key="1">
    <citation type="submission" date="2020-10" db="EMBL/GenBank/DDBJ databases">
        <title>ChiBAC.</title>
        <authorList>
            <person name="Zenner C."/>
            <person name="Hitch T.C.A."/>
            <person name="Clavel T."/>
        </authorList>
    </citation>
    <scope>NUCLEOTIDE SEQUENCE [LARGE SCALE GENOMIC DNA]</scope>
    <source>
        <strain evidence="4 5">DSM 108706</strain>
    </source>
</reference>
<protein>
    <submittedName>
        <fullName evidence="4">Helix-turn-helix transcriptional regulator</fullName>
    </submittedName>
</protein>
<dbReference type="CDD" id="cd00093">
    <property type="entry name" value="HTH_XRE"/>
    <property type="match status" value="1"/>
</dbReference>
<evidence type="ECO:0000313" key="4">
    <source>
        <dbReference type="EMBL" id="MBE5034826.1"/>
    </source>
</evidence>
<feature type="domain" description="HTH cro/C1-type" evidence="3">
    <location>
        <begin position="7"/>
        <end position="61"/>
    </location>
</feature>
<evidence type="ECO:0000313" key="5">
    <source>
        <dbReference type="Proteomes" id="UP001516588"/>
    </source>
</evidence>
<sequence length="147" mass="16974">MALHDNLKNCREAKGLSQIDVANRLHVSRQTISKWETGKSFPDIESIIMFSDIYDISLDELLKEEKAIVINDPDNHHTDESQLMMIISVISLIAPLGFFIALMVMFFNKTHYSKYRTIRIICICSIVINFVELALRIWGAIVYNAYY</sequence>
<gene>
    <name evidence="4" type="ORF">INF20_00785</name>
</gene>
<dbReference type="PANTHER" id="PTHR46558">
    <property type="entry name" value="TRACRIPTIONAL REGULATORY PROTEIN-RELATED-RELATED"/>
    <property type="match status" value="1"/>
</dbReference>
<dbReference type="PANTHER" id="PTHR46558:SF15">
    <property type="entry name" value="HELIX-TURN-HELIX DOMAIN PROTEIN"/>
    <property type="match status" value="1"/>
</dbReference>
<dbReference type="SMART" id="SM00530">
    <property type="entry name" value="HTH_XRE"/>
    <property type="match status" value="1"/>
</dbReference>
<feature type="transmembrane region" description="Helical" evidence="2">
    <location>
        <begin position="83"/>
        <end position="108"/>
    </location>
</feature>
<evidence type="ECO:0000256" key="2">
    <source>
        <dbReference type="SAM" id="Phobius"/>
    </source>
</evidence>
<keyword evidence="5" id="KW-1185">Reference proteome</keyword>
<keyword evidence="2" id="KW-1133">Transmembrane helix</keyword>
<dbReference type="PROSITE" id="PS50943">
    <property type="entry name" value="HTH_CROC1"/>
    <property type="match status" value="1"/>
</dbReference>
<feature type="transmembrane region" description="Helical" evidence="2">
    <location>
        <begin position="120"/>
        <end position="146"/>
    </location>
</feature>
<dbReference type="SUPFAM" id="SSF47413">
    <property type="entry name" value="lambda repressor-like DNA-binding domains"/>
    <property type="match status" value="1"/>
</dbReference>
<name>A0ABR9QVC7_9FIRM</name>
<organism evidence="4 5">
    <name type="scientific">Gallibacter intestinalis</name>
    <dbReference type="NCBI Taxonomy" id="2779356"/>
    <lineage>
        <taxon>Bacteria</taxon>
        <taxon>Bacillati</taxon>
        <taxon>Bacillota</taxon>
        <taxon>Clostridia</taxon>
        <taxon>Eubacteriales</taxon>
        <taxon>Eubacteriaceae</taxon>
        <taxon>Gallibacter</taxon>
    </lineage>
</organism>
<dbReference type="Proteomes" id="UP001516588">
    <property type="component" value="Unassembled WGS sequence"/>
</dbReference>
<keyword evidence="1" id="KW-0238">DNA-binding</keyword>
<evidence type="ECO:0000256" key="1">
    <source>
        <dbReference type="ARBA" id="ARBA00023125"/>
    </source>
</evidence>